<name>A0A2D6YG32_9DELT</name>
<dbReference type="AlphaFoldDB" id="A0A2D6YG32"/>
<gene>
    <name evidence="1" type="ORF">CMN54_01415</name>
</gene>
<comment type="caution">
    <text evidence="1">The sequence shown here is derived from an EMBL/GenBank/DDBJ whole genome shotgun (WGS) entry which is preliminary data.</text>
</comment>
<protein>
    <submittedName>
        <fullName evidence="1">Uncharacterized protein</fullName>
    </submittedName>
</protein>
<reference evidence="2" key="1">
    <citation type="submission" date="2017-09" db="EMBL/GenBank/DDBJ databases">
        <title>The Reconstruction of 2,631 Draft Metagenome-Assembled Genomes from the Global Oceans.</title>
        <authorList>
            <person name="Tully B.J."/>
            <person name="Graham E.D."/>
            <person name="Heidelberg J.F."/>
        </authorList>
    </citation>
    <scope>NUCLEOTIDE SEQUENCE [LARGE SCALE GENOMIC DNA]</scope>
</reference>
<sequence>MSVKIRPNWNFESQDEANQLLLQLTLENRAYLEAILQNLAFLTAKSTDADVEELMMTLWQQVKDTGSQKFKELQQDYHTNKAPNHEDEEG</sequence>
<accession>A0A2D6YG32</accession>
<evidence type="ECO:0000313" key="1">
    <source>
        <dbReference type="EMBL" id="MAH62110.1"/>
    </source>
</evidence>
<dbReference type="EMBL" id="NZEX01000013">
    <property type="protein sequence ID" value="MAH62110.1"/>
    <property type="molecule type" value="Genomic_DNA"/>
</dbReference>
<organism evidence="1 2">
    <name type="scientific">SAR324 cluster bacterium</name>
    <dbReference type="NCBI Taxonomy" id="2024889"/>
    <lineage>
        <taxon>Bacteria</taxon>
        <taxon>Deltaproteobacteria</taxon>
        <taxon>SAR324 cluster</taxon>
    </lineage>
</organism>
<dbReference type="Proteomes" id="UP000226525">
    <property type="component" value="Unassembled WGS sequence"/>
</dbReference>
<proteinExistence type="predicted"/>
<evidence type="ECO:0000313" key="2">
    <source>
        <dbReference type="Proteomes" id="UP000226525"/>
    </source>
</evidence>